<dbReference type="KEGG" id="cok:COCCU_09730"/>
<keyword evidence="3" id="KW-1185">Reference proteome</keyword>
<sequence length="156" mass="16237" precursor="true">MSLRVLKISAALTFATALTVGGATATAQTAPLQYTNAAGDVRCTFYPRAEGTHVLCVSDAPGSRAANPECNPPQALIPSLVINTRNETFTNCWNQGMDGTPQALQPGQSRNIGTKSVFADPAGGLVIWDNRNFQSLGYAGTGDLYGFSFTSGSSGS</sequence>
<evidence type="ECO:0000313" key="2">
    <source>
        <dbReference type="EMBL" id="QGU07870.1"/>
    </source>
</evidence>
<evidence type="ECO:0000313" key="3">
    <source>
        <dbReference type="Proteomes" id="UP000424462"/>
    </source>
</evidence>
<dbReference type="AlphaFoldDB" id="A0A6B8WD09"/>
<accession>A0A6B8WD09</accession>
<evidence type="ECO:0000256" key="1">
    <source>
        <dbReference type="SAM" id="SignalP"/>
    </source>
</evidence>
<gene>
    <name evidence="2" type="ORF">COCCU_09730</name>
</gene>
<dbReference type="EMBL" id="CP046455">
    <property type="protein sequence ID" value="QGU07870.1"/>
    <property type="molecule type" value="Genomic_DNA"/>
</dbReference>
<organism evidence="2 3">
    <name type="scientific">Corynebacterium occultum</name>
    <dbReference type="NCBI Taxonomy" id="2675219"/>
    <lineage>
        <taxon>Bacteria</taxon>
        <taxon>Bacillati</taxon>
        <taxon>Actinomycetota</taxon>
        <taxon>Actinomycetes</taxon>
        <taxon>Mycobacteriales</taxon>
        <taxon>Corynebacteriaceae</taxon>
        <taxon>Corynebacterium</taxon>
    </lineage>
</organism>
<evidence type="ECO:0008006" key="4">
    <source>
        <dbReference type="Google" id="ProtNLM"/>
    </source>
</evidence>
<dbReference type="RefSeq" id="WP_156231304.1">
    <property type="nucleotide sequence ID" value="NZ_CP046455.1"/>
</dbReference>
<protein>
    <recommendedName>
        <fullName evidence="4">Secreted protein</fullName>
    </recommendedName>
</protein>
<feature type="signal peptide" evidence="1">
    <location>
        <begin position="1"/>
        <end position="25"/>
    </location>
</feature>
<reference evidence="2 3" key="1">
    <citation type="submission" date="2019-11" db="EMBL/GenBank/DDBJ databases">
        <title>Complete genome sequence of Corynebacterium kalinowskii 1959, a novel Corynebacterium species isolated from soil of a small paddock in Vilsendorf, Germany.</title>
        <authorList>
            <person name="Schaffert L."/>
            <person name="Ruwe M."/>
            <person name="Milse J."/>
            <person name="Hanuschka K."/>
            <person name="Ortseifen V."/>
            <person name="Droste J."/>
            <person name="Brandt D."/>
            <person name="Schlueter L."/>
            <person name="Kutter Y."/>
            <person name="Vinke S."/>
            <person name="Viehoefer P."/>
            <person name="Jacob L."/>
            <person name="Luebke N.-C."/>
            <person name="Schulte-Berndt E."/>
            <person name="Hain C."/>
            <person name="Linder M."/>
            <person name="Schmidt P."/>
            <person name="Wollenschlaeger L."/>
            <person name="Luttermann T."/>
            <person name="Thieme E."/>
            <person name="Hassa J."/>
            <person name="Haak M."/>
            <person name="Wittchen M."/>
            <person name="Mentz A."/>
            <person name="Persicke M."/>
            <person name="Busche T."/>
            <person name="Ruckert C."/>
        </authorList>
    </citation>
    <scope>NUCLEOTIDE SEQUENCE [LARGE SCALE GENOMIC DNA]</scope>
    <source>
        <strain evidence="2 3">2039</strain>
    </source>
</reference>
<feature type="chain" id="PRO_5039346345" description="Secreted protein" evidence="1">
    <location>
        <begin position="26"/>
        <end position="156"/>
    </location>
</feature>
<name>A0A6B8WD09_9CORY</name>
<keyword evidence="1" id="KW-0732">Signal</keyword>
<dbReference type="Proteomes" id="UP000424462">
    <property type="component" value="Chromosome"/>
</dbReference>
<proteinExistence type="predicted"/>